<dbReference type="GO" id="GO:0004386">
    <property type="term" value="F:helicase activity"/>
    <property type="evidence" value="ECO:0007669"/>
    <property type="project" value="InterPro"/>
</dbReference>
<dbReference type="OrthoDB" id="3197455at2"/>
<evidence type="ECO:0000313" key="4">
    <source>
        <dbReference type="Proteomes" id="UP000184363"/>
    </source>
</evidence>
<feature type="coiled-coil region" evidence="1">
    <location>
        <begin position="337"/>
        <end position="364"/>
    </location>
</feature>
<dbReference type="AlphaFoldDB" id="A0A1M6Q0W3"/>
<dbReference type="RefSeq" id="WP_143171972.1">
    <property type="nucleotide sequence ID" value="NZ_FRAP01000003.1"/>
</dbReference>
<evidence type="ECO:0000256" key="1">
    <source>
        <dbReference type="SAM" id="Coils"/>
    </source>
</evidence>
<dbReference type="SUPFAM" id="SSF52540">
    <property type="entry name" value="P-loop containing nucleoside triphosphate hydrolases"/>
    <property type="match status" value="1"/>
</dbReference>
<dbReference type="Proteomes" id="UP000184363">
    <property type="component" value="Unassembled WGS sequence"/>
</dbReference>
<protein>
    <recommendedName>
        <fullName evidence="2">DNA2/NAM7 helicase helicase domain-containing protein</fullName>
    </recommendedName>
</protein>
<gene>
    <name evidence="3" type="ORF">SAMN05443637_10330</name>
</gene>
<evidence type="ECO:0000313" key="3">
    <source>
        <dbReference type="EMBL" id="SHK13869.1"/>
    </source>
</evidence>
<accession>A0A1M6Q0W3</accession>
<dbReference type="InterPro" id="IPR041677">
    <property type="entry name" value="DNA2/NAM7_AAA_11"/>
</dbReference>
<sequence>MPAEWTAGAADAVQRWIDAFPTPFPIAQRWACLGEAGPAGGPGWLELPDPGVVAGEWWLAGPDGPERPGAYLVDEVRRDERGHLLLRVPAGLPADARSVWADITRPVDALHAALLRTVPASLATDLVLQRLAGPPDPSIPYPGGLSIEQAEAYRACRTPGLRLVWGPAGPRTTAVVVGAAADLARARRRVLLLGATDAVVDAAVAALVTALEPEPGQVVRVGPAHPPVADDERVALDLLAARETTVEDRRRAVVGHQLATFAGQDPEITQLTAQLAGYDDDAYQRAARRVAAEQELAELEPRRRAAAAVVRTAATRHNLAVSARAAILRERDELADARAALARIDVLEEELRRLERELRRRRTEQAVARHWARRRADNWLDRVWRRREAEVADRDLAKAERETAERRSAVQWELLQARSVAGTVTAADLAAIDARLVDAHNEVLAAATQLVRAEAYAEELAARAEAARLRGAPTDADRELVAAAERDGLPARYERLLRLRRRRPSSAAALGRLSAEHHALAVRAAQQRARARVEIIERAAVLATTVAAAAALPPGRFDVVLVEGAAAVPLAEVLAAVARAGSAAVLFGDFQRPGPRLPSAVRAAALSDHGLATWVAGTAFSYCRIDSPEAALDTEGCVAMLREFRGGSGFPQPRGYRAQEQVAR</sequence>
<proteinExistence type="predicted"/>
<dbReference type="STRING" id="1848.SAMN05443637_10330"/>
<dbReference type="Gene3D" id="3.40.50.300">
    <property type="entry name" value="P-loop containing nucleotide triphosphate hydrolases"/>
    <property type="match status" value="2"/>
</dbReference>
<dbReference type="InterPro" id="IPR027417">
    <property type="entry name" value="P-loop_NTPase"/>
</dbReference>
<feature type="domain" description="DNA2/NAM7 helicase helicase" evidence="2">
    <location>
        <begin position="148"/>
        <end position="591"/>
    </location>
</feature>
<keyword evidence="1" id="KW-0175">Coiled coil</keyword>
<name>A0A1M6Q0W3_PSETH</name>
<evidence type="ECO:0000259" key="2">
    <source>
        <dbReference type="Pfam" id="PF13086"/>
    </source>
</evidence>
<reference evidence="3 4" key="1">
    <citation type="submission" date="2016-11" db="EMBL/GenBank/DDBJ databases">
        <authorList>
            <person name="Jaros S."/>
            <person name="Januszkiewicz K."/>
            <person name="Wedrychowicz H."/>
        </authorList>
    </citation>
    <scope>NUCLEOTIDE SEQUENCE [LARGE SCALE GENOMIC DNA]</scope>
    <source>
        <strain evidence="3 4">DSM 43832</strain>
    </source>
</reference>
<dbReference type="Pfam" id="PF13086">
    <property type="entry name" value="AAA_11"/>
    <property type="match status" value="1"/>
</dbReference>
<keyword evidence="4" id="KW-1185">Reference proteome</keyword>
<organism evidence="3 4">
    <name type="scientific">Pseudonocardia thermophila</name>
    <dbReference type="NCBI Taxonomy" id="1848"/>
    <lineage>
        <taxon>Bacteria</taxon>
        <taxon>Bacillati</taxon>
        <taxon>Actinomycetota</taxon>
        <taxon>Actinomycetes</taxon>
        <taxon>Pseudonocardiales</taxon>
        <taxon>Pseudonocardiaceae</taxon>
        <taxon>Pseudonocardia</taxon>
    </lineage>
</organism>
<dbReference type="EMBL" id="FRAP01000003">
    <property type="protein sequence ID" value="SHK13869.1"/>
    <property type="molecule type" value="Genomic_DNA"/>
</dbReference>